<evidence type="ECO:0000313" key="1">
    <source>
        <dbReference type="EMBL" id="JAH55242.1"/>
    </source>
</evidence>
<organism evidence="1">
    <name type="scientific">Anguilla anguilla</name>
    <name type="common">European freshwater eel</name>
    <name type="synonym">Muraena anguilla</name>
    <dbReference type="NCBI Taxonomy" id="7936"/>
    <lineage>
        <taxon>Eukaryota</taxon>
        <taxon>Metazoa</taxon>
        <taxon>Chordata</taxon>
        <taxon>Craniata</taxon>
        <taxon>Vertebrata</taxon>
        <taxon>Euteleostomi</taxon>
        <taxon>Actinopterygii</taxon>
        <taxon>Neopterygii</taxon>
        <taxon>Teleostei</taxon>
        <taxon>Anguilliformes</taxon>
        <taxon>Anguillidae</taxon>
        <taxon>Anguilla</taxon>
    </lineage>
</organism>
<reference evidence="1" key="1">
    <citation type="submission" date="2014-11" db="EMBL/GenBank/DDBJ databases">
        <authorList>
            <person name="Amaro Gonzalez C."/>
        </authorList>
    </citation>
    <scope>NUCLEOTIDE SEQUENCE</scope>
</reference>
<reference evidence="1" key="2">
    <citation type="journal article" date="2015" name="Fish Shellfish Immunol.">
        <title>Early steps in the European eel (Anguilla anguilla)-Vibrio vulnificus interaction in the gills: Role of the RtxA13 toxin.</title>
        <authorList>
            <person name="Callol A."/>
            <person name="Pajuelo D."/>
            <person name="Ebbesson L."/>
            <person name="Teles M."/>
            <person name="MacKenzie S."/>
            <person name="Amaro C."/>
        </authorList>
    </citation>
    <scope>NUCLEOTIDE SEQUENCE</scope>
</reference>
<proteinExistence type="predicted"/>
<dbReference type="EMBL" id="GBXM01053335">
    <property type="protein sequence ID" value="JAH55242.1"/>
    <property type="molecule type" value="Transcribed_RNA"/>
</dbReference>
<dbReference type="AlphaFoldDB" id="A0A0E9TP78"/>
<protein>
    <submittedName>
        <fullName evidence="1">Uncharacterized protein</fullName>
    </submittedName>
</protein>
<sequence>MYKMNTVNALKQNYYFSNVKGAILHTNI</sequence>
<accession>A0A0E9TP78</accession>
<name>A0A0E9TP78_ANGAN</name>